<accession>A0A7S5R308</accession>
<dbReference type="InterPro" id="IPR057966">
    <property type="entry name" value="T4_SCAF"/>
</dbReference>
<sequence length="385" mass="42966">MSKVGKVSSLLKFLEADEIDMDEKKEGEGDDAVNAGDGDAVEKVLEGEGDDAVNAGDGDSVERVLESDEESDDDKKDETDAQTVDDDQVFVGETDDDEDLLLLESDEDEDGEKKDEGEGDDAVNAGDGDSVERVLEDDAADEEKLESLLLKFNMPASSFVEAKAILKELVESKALRLANEAEEKIKQTYAESNTRKLKRLQEGVMAYARRSAKKFVETHEKQFIESARFAQFDSFIKKVNESFVEFGMKNDEKVAKKFQEFDAKILERNKEIDRLHSKLEASQTKLEAHKIASSIAVLTEGMTKTDSERFVRIVESLEVRDHKDFMKKAESVKEKVFKENKTEKEEYDTFVESFSDKDRKNLGVVKENAGPANLVAAAAKILANG</sequence>
<dbReference type="Proteomes" id="UP000605518">
    <property type="component" value="Segment"/>
</dbReference>
<dbReference type="Pfam" id="PF25623">
    <property type="entry name" value="T4_CASP"/>
    <property type="match status" value="1"/>
</dbReference>
<gene>
    <name evidence="2" type="ORF">EVB55_046</name>
</gene>
<feature type="region of interest" description="Disordered" evidence="1">
    <location>
        <begin position="15"/>
        <end position="133"/>
    </location>
</feature>
<evidence type="ECO:0000313" key="3">
    <source>
        <dbReference type="Proteomes" id="UP000605518"/>
    </source>
</evidence>
<name>A0A7S5R308_9CAUD</name>
<organism evidence="2 3">
    <name type="scientific">Rhizobium phage RHph_Y68</name>
    <dbReference type="NCBI Taxonomy" id="2509787"/>
    <lineage>
        <taxon>Viruses</taxon>
        <taxon>Duplodnaviria</taxon>
        <taxon>Heunggongvirae</taxon>
        <taxon>Uroviricota</taxon>
        <taxon>Caudoviricetes</taxon>
        <taxon>Pootjesviridae</taxon>
        <taxon>Staniewskivirinae</taxon>
        <taxon>Trinifflemingvirus</taxon>
        <taxon>Trinifflemingvirus Y68</taxon>
    </lineage>
</organism>
<keyword evidence="3" id="KW-1185">Reference proteome</keyword>
<feature type="compositionally biased region" description="Acidic residues" evidence="1">
    <location>
        <begin position="83"/>
        <end position="110"/>
    </location>
</feature>
<reference evidence="2" key="1">
    <citation type="submission" date="2020-01" db="EMBL/GenBank/DDBJ databases">
        <title>Patterns of diversity and host range of bacteriophage communities associated with bean-nodulatin bacteria.</title>
        <authorList>
            <person name="Vann Cauwenberghe J."/>
            <person name="Santamaria R.I."/>
            <person name="Bustos P."/>
            <person name="Juarez S."/>
            <person name="Gonzalez V."/>
        </authorList>
    </citation>
    <scope>NUCLEOTIDE SEQUENCE</scope>
</reference>
<dbReference type="EMBL" id="MN988486">
    <property type="protein sequence ID" value="QIG67981.1"/>
    <property type="molecule type" value="Genomic_DNA"/>
</dbReference>
<evidence type="ECO:0000313" key="2">
    <source>
        <dbReference type="EMBL" id="QIG67981.1"/>
    </source>
</evidence>
<protein>
    <submittedName>
        <fullName evidence="2">Prohead core protein</fullName>
    </submittedName>
</protein>
<proteinExistence type="predicted"/>
<evidence type="ECO:0000256" key="1">
    <source>
        <dbReference type="SAM" id="MobiDB-lite"/>
    </source>
</evidence>